<feature type="compositionally biased region" description="Low complexity" evidence="1">
    <location>
        <begin position="273"/>
        <end position="288"/>
    </location>
</feature>
<dbReference type="AlphaFoldDB" id="A0A368QBD0"/>
<dbReference type="EMBL" id="CM003530">
    <property type="protein sequence ID" value="RCV15297.1"/>
    <property type="molecule type" value="Genomic_DNA"/>
</dbReference>
<evidence type="ECO:0000256" key="1">
    <source>
        <dbReference type="SAM" id="MobiDB-lite"/>
    </source>
</evidence>
<keyword evidence="2" id="KW-0812">Transmembrane</keyword>
<feature type="region of interest" description="Disordered" evidence="1">
    <location>
        <begin position="93"/>
        <end position="117"/>
    </location>
</feature>
<feature type="region of interest" description="Disordered" evidence="1">
    <location>
        <begin position="27"/>
        <end position="55"/>
    </location>
</feature>
<reference evidence="3" key="2">
    <citation type="submission" date="2015-07" db="EMBL/GenBank/DDBJ databases">
        <authorList>
            <person name="Noorani M."/>
        </authorList>
    </citation>
    <scope>NUCLEOTIDE SEQUENCE</scope>
    <source>
        <strain evidence="3">Yugu1</strain>
    </source>
</reference>
<keyword evidence="2" id="KW-0472">Membrane</keyword>
<gene>
    <name evidence="3" type="ORF">SETIT_3G046700v2</name>
</gene>
<sequence>MDGWASETDADAERMTMMMAWEKERQADTFAASRRTAAPTGAPAPGGGACRLRPLLPPWAQKHPALVASATGPPPAIFAAAVLAGSDLHRCSTSGRADEHRMLSSSSSNSSSSSSSSSSACPPISCGAGSCSCAATATSCLSAPSSSANNTFSADGLRGAGDAFSGLRGDGDGDGEPAISSATAARASLVGEGDGTGAGAAAGNRDVSGDVRFCGADRQRIRRSAFLGGVVVADDTSCASRSSLSSSSSCLSPSPLIPIFSPSSLPIDPKTPTPTTISSSSSTSCPSPWLPLLGSAGLGRGGDGHVPAAEHPGRPSCPLHLRRRRFLPPLPGVELEQPAAQKRLLEAPAVPLGAALLRRGRRLLPFLPLAHPHLANARHLGRRRLPVRRAAPAAGHEHGRRGRRAAGPPAPAALAEQQPRQPRRRRRRQLRLLRAARARGRRLHGPPHSRAQLDGGGGWLTWKRWDAARAYTGRQRINELSSLRWERQACDSVGVRVRLRIRLPASLVDLRPGPLDHGTSYCWFLVAHVMGEFTCVLFVILKLCKFKIITL</sequence>
<feature type="compositionally biased region" description="Low complexity" evidence="1">
    <location>
        <begin position="31"/>
        <end position="43"/>
    </location>
</feature>
<feature type="region of interest" description="Disordered" evidence="1">
    <location>
        <begin position="383"/>
        <end position="427"/>
    </location>
</feature>
<evidence type="ECO:0000256" key="2">
    <source>
        <dbReference type="SAM" id="Phobius"/>
    </source>
</evidence>
<name>A0A368QBD0_SETIT</name>
<organism evidence="3">
    <name type="scientific">Setaria italica</name>
    <name type="common">Foxtail millet</name>
    <name type="synonym">Panicum italicum</name>
    <dbReference type="NCBI Taxonomy" id="4555"/>
    <lineage>
        <taxon>Eukaryota</taxon>
        <taxon>Viridiplantae</taxon>
        <taxon>Streptophyta</taxon>
        <taxon>Embryophyta</taxon>
        <taxon>Tracheophyta</taxon>
        <taxon>Spermatophyta</taxon>
        <taxon>Magnoliopsida</taxon>
        <taxon>Liliopsida</taxon>
        <taxon>Poales</taxon>
        <taxon>Poaceae</taxon>
        <taxon>PACMAD clade</taxon>
        <taxon>Panicoideae</taxon>
        <taxon>Panicodae</taxon>
        <taxon>Paniceae</taxon>
        <taxon>Cenchrinae</taxon>
        <taxon>Setaria</taxon>
    </lineage>
</organism>
<proteinExistence type="predicted"/>
<feature type="region of interest" description="Disordered" evidence="1">
    <location>
        <begin position="263"/>
        <end position="288"/>
    </location>
</feature>
<protein>
    <submittedName>
        <fullName evidence="3">Uncharacterized protein</fullName>
    </submittedName>
</protein>
<reference evidence="3" key="1">
    <citation type="journal article" date="2012" name="Nat. Biotechnol.">
        <title>Reference genome sequence of the model plant Setaria.</title>
        <authorList>
            <person name="Bennetzen J.L."/>
            <person name="Schmutz J."/>
            <person name="Wang H."/>
            <person name="Percifield R."/>
            <person name="Hawkins J."/>
            <person name="Pontaroli A.C."/>
            <person name="Estep M."/>
            <person name="Feng L."/>
            <person name="Vaughn J.N."/>
            <person name="Grimwood J."/>
            <person name="Jenkins J."/>
            <person name="Barry K."/>
            <person name="Lindquist E."/>
            <person name="Hellsten U."/>
            <person name="Deshpande S."/>
            <person name="Wang X."/>
            <person name="Wu X."/>
            <person name="Mitros T."/>
            <person name="Triplett J."/>
            <person name="Yang X."/>
            <person name="Ye C.Y."/>
            <person name="Mauro-Herrera M."/>
            <person name="Wang L."/>
            <person name="Li P."/>
            <person name="Sharma M."/>
            <person name="Sharma R."/>
            <person name="Ronald P.C."/>
            <person name="Panaud O."/>
            <person name="Kellogg E.A."/>
            <person name="Brutnell T.P."/>
            <person name="Doust A.N."/>
            <person name="Tuskan G.A."/>
            <person name="Rokhsar D."/>
            <person name="Devos K.M."/>
        </authorList>
    </citation>
    <scope>NUCLEOTIDE SEQUENCE [LARGE SCALE GENOMIC DNA]</scope>
    <source>
        <strain evidence="3">Yugu1</strain>
    </source>
</reference>
<feature type="transmembrane region" description="Helical" evidence="2">
    <location>
        <begin position="523"/>
        <end position="544"/>
    </location>
</feature>
<accession>A0A368QBD0</accession>
<keyword evidence="2" id="KW-1133">Transmembrane helix</keyword>
<evidence type="ECO:0000313" key="3">
    <source>
        <dbReference type="EMBL" id="RCV15297.1"/>
    </source>
</evidence>
<feature type="compositionally biased region" description="Low complexity" evidence="1">
    <location>
        <begin position="104"/>
        <end position="117"/>
    </location>
</feature>